<evidence type="ECO:0000256" key="5">
    <source>
        <dbReference type="SAM" id="Phobius"/>
    </source>
</evidence>
<keyword evidence="5" id="KW-0472">Membrane</keyword>
<keyword evidence="5" id="KW-0812">Transmembrane</keyword>
<evidence type="ECO:0000256" key="2">
    <source>
        <dbReference type="ARBA" id="ARBA00022771"/>
    </source>
</evidence>
<dbReference type="PROSITE" id="PS50280">
    <property type="entry name" value="SET"/>
    <property type="match status" value="1"/>
</dbReference>
<dbReference type="SUPFAM" id="SSF82199">
    <property type="entry name" value="SET domain"/>
    <property type="match status" value="1"/>
</dbReference>
<reference evidence="8 9" key="2">
    <citation type="submission" date="2017-02" db="EMBL/GenBank/DDBJ databases">
        <title>A genome survey and senescence transcriptome analysis in Lentinula edodes.</title>
        <authorList>
            <person name="Sakamoto Y."/>
            <person name="Nakade K."/>
            <person name="Sato S."/>
            <person name="Yoshida Y."/>
            <person name="Miyazaki K."/>
            <person name="Natsume S."/>
            <person name="Konno N."/>
        </authorList>
    </citation>
    <scope>NUCLEOTIDE SEQUENCE [LARGE SCALE GENOMIC DNA]</scope>
    <source>
        <strain evidence="8 9">NBRC 111202</strain>
    </source>
</reference>
<dbReference type="GO" id="GO:0008168">
    <property type="term" value="F:methyltransferase activity"/>
    <property type="evidence" value="ECO:0007669"/>
    <property type="project" value="UniProtKB-KW"/>
</dbReference>
<comment type="caution">
    <text evidence="8">The sequence shown here is derived from an EMBL/GenBank/DDBJ whole genome shotgun (WGS) entry which is preliminary data.</text>
</comment>
<dbReference type="EMBL" id="BDGU01000021">
    <property type="protein sequence ID" value="GAV99927.1"/>
    <property type="molecule type" value="Genomic_DNA"/>
</dbReference>
<keyword evidence="2 4" id="KW-0863">Zinc-finger</keyword>
<dbReference type="PANTHER" id="PTHR12197">
    <property type="entry name" value="HISTONE-LYSINE N-METHYLTRANSFERASE SMYD"/>
    <property type="match status" value="1"/>
</dbReference>
<dbReference type="Gene3D" id="2.170.270.10">
    <property type="entry name" value="SET domain"/>
    <property type="match status" value="1"/>
</dbReference>
<evidence type="ECO:0000256" key="1">
    <source>
        <dbReference type="ARBA" id="ARBA00022723"/>
    </source>
</evidence>
<dbReference type="Gene3D" id="6.10.140.2220">
    <property type="match status" value="1"/>
</dbReference>
<keyword evidence="8" id="KW-0808">Transferase</keyword>
<keyword evidence="9" id="KW-1185">Reference proteome</keyword>
<name>A0A1Q3DY48_LENED</name>
<evidence type="ECO:0000259" key="7">
    <source>
        <dbReference type="PROSITE" id="PS50865"/>
    </source>
</evidence>
<dbReference type="STRING" id="5353.A0A1Q3DY48"/>
<proteinExistence type="predicted"/>
<dbReference type="InterPro" id="IPR046341">
    <property type="entry name" value="SET_dom_sf"/>
</dbReference>
<protein>
    <submittedName>
        <fullName evidence="8">Histone-lysine n-methyltransferase ashr1</fullName>
    </submittedName>
</protein>
<evidence type="ECO:0000259" key="6">
    <source>
        <dbReference type="PROSITE" id="PS50280"/>
    </source>
</evidence>
<evidence type="ECO:0000313" key="9">
    <source>
        <dbReference type="Proteomes" id="UP000188533"/>
    </source>
</evidence>
<keyword evidence="1" id="KW-0479">Metal-binding</keyword>
<feature type="transmembrane region" description="Helical" evidence="5">
    <location>
        <begin position="524"/>
        <end position="547"/>
    </location>
</feature>
<dbReference type="Pfam" id="PF01753">
    <property type="entry name" value="zf-MYND"/>
    <property type="match status" value="1"/>
</dbReference>
<reference evidence="8 9" key="1">
    <citation type="submission" date="2016-08" db="EMBL/GenBank/DDBJ databases">
        <authorList>
            <consortium name="Lentinula edodes genome sequencing consortium"/>
            <person name="Sakamoto Y."/>
            <person name="Nakade K."/>
            <person name="Sato S."/>
            <person name="Yoshida Y."/>
            <person name="Miyazaki K."/>
            <person name="Natsume S."/>
            <person name="Konno N."/>
        </authorList>
    </citation>
    <scope>NUCLEOTIDE SEQUENCE [LARGE SCALE GENOMIC DNA]</scope>
    <source>
        <strain evidence="8 9">NBRC 111202</strain>
    </source>
</reference>
<keyword evidence="3" id="KW-0862">Zinc</keyword>
<dbReference type="GO" id="GO:0008270">
    <property type="term" value="F:zinc ion binding"/>
    <property type="evidence" value="ECO:0007669"/>
    <property type="project" value="UniProtKB-KW"/>
</dbReference>
<dbReference type="InterPro" id="IPR001214">
    <property type="entry name" value="SET_dom"/>
</dbReference>
<dbReference type="GO" id="GO:0005634">
    <property type="term" value="C:nucleus"/>
    <property type="evidence" value="ECO:0007669"/>
    <property type="project" value="TreeGrafter"/>
</dbReference>
<dbReference type="GO" id="GO:0032259">
    <property type="term" value="P:methylation"/>
    <property type="evidence" value="ECO:0007669"/>
    <property type="project" value="UniProtKB-KW"/>
</dbReference>
<gene>
    <name evidence="8" type="ORF">LENED_001413</name>
</gene>
<dbReference type="Proteomes" id="UP000188533">
    <property type="component" value="Unassembled WGS sequence"/>
</dbReference>
<evidence type="ECO:0000256" key="3">
    <source>
        <dbReference type="ARBA" id="ARBA00022833"/>
    </source>
</evidence>
<keyword evidence="8" id="KW-0489">Methyltransferase</keyword>
<dbReference type="InterPro" id="IPR050869">
    <property type="entry name" value="H3K4_H4K5_MeTrfase"/>
</dbReference>
<evidence type="ECO:0000313" key="8">
    <source>
        <dbReference type="EMBL" id="GAV99927.1"/>
    </source>
</evidence>
<evidence type="ECO:0000256" key="4">
    <source>
        <dbReference type="PROSITE-ProRule" id="PRU00134"/>
    </source>
</evidence>
<feature type="domain" description="MYND-type" evidence="7">
    <location>
        <begin position="58"/>
        <end position="99"/>
    </location>
</feature>
<keyword evidence="5" id="KW-1133">Transmembrane helix</keyword>
<dbReference type="PANTHER" id="PTHR12197:SF251">
    <property type="entry name" value="EG:BACR7C10.4 PROTEIN"/>
    <property type="match status" value="1"/>
</dbReference>
<organism evidence="8 9">
    <name type="scientific">Lentinula edodes</name>
    <name type="common">Shiitake mushroom</name>
    <name type="synonym">Lentinus edodes</name>
    <dbReference type="NCBI Taxonomy" id="5353"/>
    <lineage>
        <taxon>Eukaryota</taxon>
        <taxon>Fungi</taxon>
        <taxon>Dikarya</taxon>
        <taxon>Basidiomycota</taxon>
        <taxon>Agaricomycotina</taxon>
        <taxon>Agaricomycetes</taxon>
        <taxon>Agaricomycetidae</taxon>
        <taxon>Agaricales</taxon>
        <taxon>Marasmiineae</taxon>
        <taxon>Omphalotaceae</taxon>
        <taxon>Lentinula</taxon>
    </lineage>
</organism>
<dbReference type="Gene3D" id="1.10.220.160">
    <property type="match status" value="1"/>
</dbReference>
<feature type="domain" description="SET" evidence="6">
    <location>
        <begin position="18"/>
        <end position="249"/>
    </location>
</feature>
<sequence length="586" mass="64728">MPSDYQANIDLAENVSLEPLAVGRSRCMASIAFSAGSIILSNSSFIDVLLPSEKGHRCDHCHNLSGSGSLKRCTGCASFYYCDQTCQSKHWKSGHRKICKLHNTYISAASFQALEEHKKMDALLLSSLIAHFSSVEANERDENTAFLTFQSLLPGPMTTSAPPICPKHSFTAGVIDGFYSRFENNNFSIHSHFNTYAHGIFPIASRLFNHSCMPNAAVKFIIQVHEPVKLEVVALRAISKGDEICIPYLDPALLQTRTTIFDLTAASHDGRYDVALESSSSLFALYQLIYPLNYPQIGLHLLEKAKTCWNQIVRSTSTMEVAAELKNSVVAARQILTRQKLMINEVAHSNPGIVLLGESVDIDVDEPSVTIRWSIVACGQDYMLPGSSGIHGSTSCGLPNNALQIYIDGDNDPTGVFDPDLIPYSENGERRKIQNMVQFDSDHVLDVHNDRLYPFDTYFLSSTLRVTSEQDFDISFSKLATIDLTSSFVVESADVQSYVLSADGVNTPSHDIDIHIRRPIEARLITLLLFASSWFLTHICIGNVILARRTIYVKSILKILIVNGATLVGLPQIRYSMPDAPGLDGK</sequence>
<dbReference type="PROSITE" id="PS50865">
    <property type="entry name" value="ZF_MYND_2"/>
    <property type="match status" value="1"/>
</dbReference>
<accession>A0A1Q3DY48</accession>
<dbReference type="AlphaFoldDB" id="A0A1Q3DY48"/>
<dbReference type="InterPro" id="IPR002893">
    <property type="entry name" value="Znf_MYND"/>
</dbReference>
<feature type="transmembrane region" description="Helical" evidence="5">
    <location>
        <begin position="559"/>
        <end position="577"/>
    </location>
</feature>
<dbReference type="Pfam" id="PF00856">
    <property type="entry name" value="SET"/>
    <property type="match status" value="1"/>
</dbReference>
<dbReference type="CDD" id="cd20071">
    <property type="entry name" value="SET_SMYD"/>
    <property type="match status" value="1"/>
</dbReference>